<dbReference type="AlphaFoldDB" id="A0A6I3S383"/>
<dbReference type="CDD" id="cd13624">
    <property type="entry name" value="PBP2_Arg_Lys_His"/>
    <property type="match status" value="1"/>
</dbReference>
<dbReference type="SMART" id="SM00062">
    <property type="entry name" value="PBPb"/>
    <property type="match status" value="1"/>
</dbReference>
<dbReference type="SMART" id="SM00079">
    <property type="entry name" value="PBPe"/>
    <property type="match status" value="1"/>
</dbReference>
<dbReference type="InterPro" id="IPR018313">
    <property type="entry name" value="SBP_3_CS"/>
</dbReference>
<dbReference type="PANTHER" id="PTHR35936">
    <property type="entry name" value="MEMBRANE-BOUND LYTIC MUREIN TRANSGLYCOSYLASE F"/>
    <property type="match status" value="1"/>
</dbReference>
<evidence type="ECO:0000256" key="1">
    <source>
        <dbReference type="ARBA" id="ARBA00004196"/>
    </source>
</evidence>
<dbReference type="RefSeq" id="WP_149879716.1">
    <property type="nucleotide sequence ID" value="NZ_CAKVUT010000097.1"/>
</dbReference>
<gene>
    <name evidence="7" type="ORF">GMD42_11795</name>
</gene>
<protein>
    <submittedName>
        <fullName evidence="7">Transporter substrate-binding domain-containing protein</fullName>
    </submittedName>
</protein>
<feature type="domain" description="Solute-binding protein family 3/N-terminal" evidence="5">
    <location>
        <begin position="32"/>
        <end position="252"/>
    </location>
</feature>
<dbReference type="GO" id="GO:0015276">
    <property type="term" value="F:ligand-gated monoatomic ion channel activity"/>
    <property type="evidence" value="ECO:0007669"/>
    <property type="project" value="InterPro"/>
</dbReference>
<dbReference type="Proteomes" id="UP000462362">
    <property type="component" value="Unassembled WGS sequence"/>
</dbReference>
<dbReference type="Gene3D" id="3.40.190.10">
    <property type="entry name" value="Periplasmic binding protein-like II"/>
    <property type="match status" value="2"/>
</dbReference>
<evidence type="ECO:0000313" key="7">
    <source>
        <dbReference type="EMBL" id="MTU44270.1"/>
    </source>
</evidence>
<evidence type="ECO:0000313" key="8">
    <source>
        <dbReference type="Proteomes" id="UP000462362"/>
    </source>
</evidence>
<comment type="subcellular location">
    <subcellularLocation>
        <location evidence="1">Cell envelope</location>
    </subcellularLocation>
</comment>
<dbReference type="GO" id="GO:0016020">
    <property type="term" value="C:membrane"/>
    <property type="evidence" value="ECO:0007669"/>
    <property type="project" value="InterPro"/>
</dbReference>
<dbReference type="Pfam" id="PF00497">
    <property type="entry name" value="SBP_bac_3"/>
    <property type="match status" value="1"/>
</dbReference>
<dbReference type="InterPro" id="IPR001320">
    <property type="entry name" value="Iontro_rcpt_C"/>
</dbReference>
<sequence>MFRRNLLAFLCALSMLPVSASFAKSPTIEDGVLLVGTDSSFAPFEFLAEDGKNFTGFDMDLIRAIGKELGYKVVVQNMGFDATVPALRTGIVDAVIAGMTINEKRKKFVDFSDPYYTSGLIIMVPSSDTTTKSIKDLEGKKIGAQVGTTGMFRAEKVPSAKVVTFANAAETFLEFQNGGVDAVIQDFPVVAYYVAQGGNKGRLVGPKMEAEEYGIAVTKGNKELVAQINKALASLKKSGEFQRIYKKWFGEEN</sequence>
<dbReference type="SUPFAM" id="SSF53850">
    <property type="entry name" value="Periplasmic binding protein-like II"/>
    <property type="match status" value="1"/>
</dbReference>
<evidence type="ECO:0000256" key="2">
    <source>
        <dbReference type="ARBA" id="ARBA00010333"/>
    </source>
</evidence>
<evidence type="ECO:0000256" key="4">
    <source>
        <dbReference type="RuleBase" id="RU003744"/>
    </source>
</evidence>
<reference evidence="7 8" key="1">
    <citation type="journal article" date="2019" name="Nat. Med.">
        <title>A library of human gut bacterial isolates paired with longitudinal multiomics data enables mechanistic microbiome research.</title>
        <authorList>
            <person name="Poyet M."/>
            <person name="Groussin M."/>
            <person name="Gibbons S.M."/>
            <person name="Avila-Pacheco J."/>
            <person name="Jiang X."/>
            <person name="Kearney S.M."/>
            <person name="Perrotta A.R."/>
            <person name="Berdy B."/>
            <person name="Zhao S."/>
            <person name="Lieberman T.D."/>
            <person name="Swanson P.K."/>
            <person name="Smith M."/>
            <person name="Roesemann S."/>
            <person name="Alexander J.E."/>
            <person name="Rich S.A."/>
            <person name="Livny J."/>
            <person name="Vlamakis H."/>
            <person name="Clish C."/>
            <person name="Bullock K."/>
            <person name="Deik A."/>
            <person name="Scott J."/>
            <person name="Pierce K.A."/>
            <person name="Xavier R.J."/>
            <person name="Alm E.J."/>
        </authorList>
    </citation>
    <scope>NUCLEOTIDE SEQUENCE [LARGE SCALE GENOMIC DNA]</scope>
    <source>
        <strain evidence="7 8">BIOML-A2</strain>
    </source>
</reference>
<organism evidence="7 8">
    <name type="scientific">Parasutterella excrementihominis</name>
    <dbReference type="NCBI Taxonomy" id="487175"/>
    <lineage>
        <taxon>Bacteria</taxon>
        <taxon>Pseudomonadati</taxon>
        <taxon>Pseudomonadota</taxon>
        <taxon>Betaproteobacteria</taxon>
        <taxon>Burkholderiales</taxon>
        <taxon>Sutterellaceae</taxon>
        <taxon>Parasutterella</taxon>
    </lineage>
</organism>
<evidence type="ECO:0000256" key="3">
    <source>
        <dbReference type="ARBA" id="ARBA00022729"/>
    </source>
</evidence>
<dbReference type="GO" id="GO:0030313">
    <property type="term" value="C:cell envelope"/>
    <property type="evidence" value="ECO:0007669"/>
    <property type="project" value="UniProtKB-SubCell"/>
</dbReference>
<feature type="domain" description="Ionotropic glutamate receptor C-terminal" evidence="6">
    <location>
        <begin position="32"/>
        <end position="251"/>
    </location>
</feature>
<evidence type="ECO:0000259" key="6">
    <source>
        <dbReference type="SMART" id="SM00079"/>
    </source>
</evidence>
<dbReference type="PANTHER" id="PTHR35936:SF17">
    <property type="entry name" value="ARGININE-BINDING EXTRACELLULAR PROTEIN ARTP"/>
    <property type="match status" value="1"/>
</dbReference>
<keyword evidence="3" id="KW-0732">Signal</keyword>
<accession>A0A6I3S383</accession>
<proteinExistence type="inferred from homology"/>
<dbReference type="EMBL" id="WNCL01000057">
    <property type="protein sequence ID" value="MTU44270.1"/>
    <property type="molecule type" value="Genomic_DNA"/>
</dbReference>
<comment type="caution">
    <text evidence="7">The sequence shown here is derived from an EMBL/GenBank/DDBJ whole genome shotgun (WGS) entry which is preliminary data.</text>
</comment>
<name>A0A6I3S383_9BURK</name>
<dbReference type="PROSITE" id="PS01039">
    <property type="entry name" value="SBP_BACTERIAL_3"/>
    <property type="match status" value="1"/>
</dbReference>
<comment type="similarity">
    <text evidence="2 4">Belongs to the bacterial solute-binding protein 3 family.</text>
</comment>
<evidence type="ECO:0000259" key="5">
    <source>
        <dbReference type="SMART" id="SM00062"/>
    </source>
</evidence>
<dbReference type="InterPro" id="IPR001638">
    <property type="entry name" value="Solute-binding_3/MltF_N"/>
</dbReference>